<comment type="caution">
    <text evidence="1">The sequence shown here is derived from an EMBL/GenBank/DDBJ whole genome shotgun (WGS) entry which is preliminary data.</text>
</comment>
<keyword evidence="2" id="KW-1185">Reference proteome</keyword>
<dbReference type="RefSeq" id="WP_047897805.1">
    <property type="nucleotide sequence ID" value="NZ_AEJF01000246.1"/>
</dbReference>
<dbReference type="PATRIC" id="fig|908627.4.peg.9005"/>
<sequence length="113" mass="13019">MHRLELKAELLCFLTLSEIVAFRTGGAWLRVDHLVESTRTWLRRHDHHADWHLRIKLSRMAADLACRLVKADDIAHGRRDVLGFFTSDMQINFASPQVIVVYAQCVDTLMPGH</sequence>
<name>A0A0J1CJ90_9BURK</name>
<dbReference type="Proteomes" id="UP000035963">
    <property type="component" value="Unassembled WGS sequence"/>
</dbReference>
<evidence type="ECO:0000313" key="2">
    <source>
        <dbReference type="Proteomes" id="UP000035963"/>
    </source>
</evidence>
<evidence type="ECO:0000313" key="1">
    <source>
        <dbReference type="EMBL" id="KLU20624.1"/>
    </source>
</evidence>
<dbReference type="OrthoDB" id="9030944at2"/>
<accession>A0A0J1CJ90</accession>
<reference evidence="1 2" key="1">
    <citation type="journal article" date="2015" name="Genome Announc.">
        <title>Draft Genome Sequence of Burkholderia sp. Strain PML1(12), an Ectomycorrhizosphere-Inhabiting Bacterium with Effective Mineral-Weathering Ability.</title>
        <authorList>
            <person name="Uroz S."/>
            <person name="Oger P."/>
        </authorList>
    </citation>
    <scope>NUCLEOTIDE SEQUENCE [LARGE SCALE GENOMIC DNA]</scope>
    <source>
        <strain evidence="2">PML1(12)</strain>
    </source>
</reference>
<dbReference type="EMBL" id="AEJF01000246">
    <property type="protein sequence ID" value="KLU20624.1"/>
    <property type="molecule type" value="Genomic_DNA"/>
</dbReference>
<gene>
    <name evidence="1" type="ORF">EOS_40160</name>
</gene>
<dbReference type="AlphaFoldDB" id="A0A0J1CJ90"/>
<organism evidence="1 2">
    <name type="scientific">Caballeronia mineralivorans PML1(12)</name>
    <dbReference type="NCBI Taxonomy" id="908627"/>
    <lineage>
        <taxon>Bacteria</taxon>
        <taxon>Pseudomonadati</taxon>
        <taxon>Pseudomonadota</taxon>
        <taxon>Betaproteobacteria</taxon>
        <taxon>Burkholderiales</taxon>
        <taxon>Burkholderiaceae</taxon>
        <taxon>Caballeronia</taxon>
    </lineage>
</organism>
<proteinExistence type="predicted"/>
<protein>
    <submittedName>
        <fullName evidence="1">Uncharacterized protein</fullName>
    </submittedName>
</protein>